<keyword evidence="5" id="KW-0282">Flagellum</keyword>
<dbReference type="InterPro" id="IPR003775">
    <property type="entry name" value="Flagellar_assembly_factor_FliW"/>
</dbReference>
<gene>
    <name evidence="4" type="primary">fliW</name>
    <name evidence="5" type="ORF">CBM15_02510</name>
</gene>
<keyword evidence="6" id="KW-1185">Reference proteome</keyword>
<dbReference type="InterPro" id="IPR024046">
    <property type="entry name" value="Flagellar_assmbl_FliW_dom_sf"/>
</dbReference>
<dbReference type="PANTHER" id="PTHR39190:SF1">
    <property type="entry name" value="FLAGELLAR ASSEMBLY FACTOR FLIW"/>
    <property type="match status" value="1"/>
</dbReference>
<dbReference type="SUPFAM" id="SSF141457">
    <property type="entry name" value="BH3618-like"/>
    <property type="match status" value="1"/>
</dbReference>
<dbReference type="HAMAP" id="MF_01185">
    <property type="entry name" value="FliW"/>
    <property type="match status" value="1"/>
</dbReference>
<dbReference type="Proteomes" id="UP000196594">
    <property type="component" value="Unassembled WGS sequence"/>
</dbReference>
<keyword evidence="2 4" id="KW-1005">Bacterial flagellum biogenesis</keyword>
<evidence type="ECO:0000256" key="3">
    <source>
        <dbReference type="ARBA" id="ARBA00022845"/>
    </source>
</evidence>
<evidence type="ECO:0000313" key="6">
    <source>
        <dbReference type="Proteomes" id="UP000196594"/>
    </source>
</evidence>
<comment type="caution">
    <text evidence="5">The sequence shown here is derived from an EMBL/GenBank/DDBJ whole genome shotgun (WGS) entry which is preliminary data.</text>
</comment>
<comment type="function">
    <text evidence="4">Acts as an anti-CsrA protein, binds CsrA and prevents it from repressing translation of its target genes, one of which is flagellin. Binds to flagellin and participates in the assembly of the flagellum.</text>
</comment>
<dbReference type="PANTHER" id="PTHR39190">
    <property type="entry name" value="FLAGELLAR ASSEMBLY FACTOR FLIW"/>
    <property type="match status" value="1"/>
</dbReference>
<evidence type="ECO:0000256" key="1">
    <source>
        <dbReference type="ARBA" id="ARBA00022490"/>
    </source>
</evidence>
<dbReference type="RefSeq" id="WP_087615602.1">
    <property type="nucleotide sequence ID" value="NZ_JAFBEY010000002.1"/>
</dbReference>
<comment type="subcellular location">
    <subcellularLocation>
        <location evidence="4">Cytoplasm</location>
    </subcellularLocation>
</comment>
<keyword evidence="4" id="KW-0143">Chaperone</keyword>
<keyword evidence="5" id="KW-0969">Cilium</keyword>
<dbReference type="Pfam" id="PF02623">
    <property type="entry name" value="FliW"/>
    <property type="match status" value="1"/>
</dbReference>
<protein>
    <recommendedName>
        <fullName evidence="4">Flagellar assembly factor FliW</fullName>
    </recommendedName>
</protein>
<name>A0ABX3ZMQ1_9BACL</name>
<dbReference type="NCBIfam" id="NF009793">
    <property type="entry name" value="PRK13285.1-1"/>
    <property type="match status" value="1"/>
</dbReference>
<evidence type="ECO:0000256" key="2">
    <source>
        <dbReference type="ARBA" id="ARBA00022795"/>
    </source>
</evidence>
<dbReference type="Gene3D" id="2.30.290.10">
    <property type="entry name" value="BH3618-like"/>
    <property type="match status" value="1"/>
</dbReference>
<organism evidence="5 6">
    <name type="scientific">Solibacillus kalamii</name>
    <dbReference type="NCBI Taxonomy" id="1748298"/>
    <lineage>
        <taxon>Bacteria</taxon>
        <taxon>Bacillati</taxon>
        <taxon>Bacillota</taxon>
        <taxon>Bacilli</taxon>
        <taxon>Bacillales</taxon>
        <taxon>Caryophanaceae</taxon>
        <taxon>Solibacillus</taxon>
    </lineage>
</organism>
<proteinExistence type="inferred from homology"/>
<evidence type="ECO:0000256" key="4">
    <source>
        <dbReference type="HAMAP-Rule" id="MF_01185"/>
    </source>
</evidence>
<sequence>MKITTAYLGEVEINPSEIIQFEHGLPGFEEEKEFIQLPLSEESVFQVLQSLNTQGLAFIITTPYTTVADYSIELDESVTKALDIKSNKEVAVFAIVSLKETLEASTVNLKAPIILNMENKKAKQIILQEDYAIRHRLAVGNKEG</sequence>
<evidence type="ECO:0000313" key="5">
    <source>
        <dbReference type="EMBL" id="OUZ40762.1"/>
    </source>
</evidence>
<accession>A0ABX3ZMQ1</accession>
<dbReference type="EMBL" id="NHNT01000001">
    <property type="protein sequence ID" value="OUZ40762.1"/>
    <property type="molecule type" value="Genomic_DNA"/>
</dbReference>
<keyword evidence="3 4" id="KW-0810">Translation regulation</keyword>
<keyword evidence="5" id="KW-0966">Cell projection</keyword>
<comment type="subunit">
    <text evidence="4">Interacts with translational regulator CsrA and flagellin(s).</text>
</comment>
<keyword evidence="1 4" id="KW-0963">Cytoplasm</keyword>
<reference evidence="5 6" key="1">
    <citation type="journal article" date="2017" name="Int. J. Syst. Evol. Microbiol.">
        <title>Solibacillus kalamii sp. nov., isolated from a high-efficiency particulate arrestance filter system used in the International Space Station.</title>
        <authorList>
            <person name="Checinska Sielaff A."/>
            <person name="Kumar R.M."/>
            <person name="Pal D."/>
            <person name="Mayilraj S."/>
            <person name="Venkateswaran K."/>
        </authorList>
    </citation>
    <scope>NUCLEOTIDE SEQUENCE [LARGE SCALE GENOMIC DNA]</scope>
    <source>
        <strain evidence="5 6">ISSFR-015</strain>
    </source>
</reference>
<comment type="similarity">
    <text evidence="4">Belongs to the FliW family.</text>
</comment>